<keyword evidence="2" id="KW-0479">Metal-binding</keyword>
<evidence type="ECO:0000313" key="12">
    <source>
        <dbReference type="Proteomes" id="UP001158576"/>
    </source>
</evidence>
<dbReference type="PROSITE" id="PS50157">
    <property type="entry name" value="ZINC_FINGER_C2H2_2"/>
    <property type="match status" value="3"/>
</dbReference>
<feature type="domain" description="C2H2-type" evidence="10">
    <location>
        <begin position="114"/>
        <end position="141"/>
    </location>
</feature>
<accession>A0ABN7T1G3</accession>
<dbReference type="Pfam" id="PF00096">
    <property type="entry name" value="zf-C2H2"/>
    <property type="match status" value="3"/>
</dbReference>
<dbReference type="Proteomes" id="UP001158576">
    <property type="component" value="Chromosome 1"/>
</dbReference>
<keyword evidence="12" id="KW-1185">Reference proteome</keyword>
<gene>
    <name evidence="11" type="ORF">OKIOD_LOCUS11593</name>
</gene>
<dbReference type="InterPro" id="IPR050717">
    <property type="entry name" value="C2H2-ZF_Transcription_Reg"/>
</dbReference>
<feature type="domain" description="C2H2-type" evidence="10">
    <location>
        <begin position="170"/>
        <end position="197"/>
    </location>
</feature>
<evidence type="ECO:0000256" key="9">
    <source>
        <dbReference type="PROSITE-ProRule" id="PRU00042"/>
    </source>
</evidence>
<name>A0ABN7T1G3_OIKDI</name>
<keyword evidence="7" id="KW-0804">Transcription</keyword>
<comment type="subcellular location">
    <subcellularLocation>
        <location evidence="1">Nucleus</location>
    </subcellularLocation>
</comment>
<organism evidence="11 12">
    <name type="scientific">Oikopleura dioica</name>
    <name type="common">Tunicate</name>
    <dbReference type="NCBI Taxonomy" id="34765"/>
    <lineage>
        <taxon>Eukaryota</taxon>
        <taxon>Metazoa</taxon>
        <taxon>Chordata</taxon>
        <taxon>Tunicata</taxon>
        <taxon>Appendicularia</taxon>
        <taxon>Copelata</taxon>
        <taxon>Oikopleuridae</taxon>
        <taxon>Oikopleura</taxon>
    </lineage>
</organism>
<evidence type="ECO:0000256" key="1">
    <source>
        <dbReference type="ARBA" id="ARBA00004123"/>
    </source>
</evidence>
<evidence type="ECO:0000256" key="5">
    <source>
        <dbReference type="ARBA" id="ARBA00022833"/>
    </source>
</evidence>
<keyword evidence="4 9" id="KW-0863">Zinc-finger</keyword>
<evidence type="ECO:0000256" key="6">
    <source>
        <dbReference type="ARBA" id="ARBA00023015"/>
    </source>
</evidence>
<dbReference type="Gene3D" id="3.30.160.60">
    <property type="entry name" value="Classic Zinc Finger"/>
    <property type="match status" value="3"/>
</dbReference>
<dbReference type="InterPro" id="IPR036236">
    <property type="entry name" value="Znf_C2H2_sf"/>
</dbReference>
<evidence type="ECO:0000256" key="7">
    <source>
        <dbReference type="ARBA" id="ARBA00023163"/>
    </source>
</evidence>
<evidence type="ECO:0000256" key="3">
    <source>
        <dbReference type="ARBA" id="ARBA00022737"/>
    </source>
</evidence>
<feature type="domain" description="C2H2-type" evidence="10">
    <location>
        <begin position="142"/>
        <end position="169"/>
    </location>
</feature>
<evidence type="ECO:0000313" key="11">
    <source>
        <dbReference type="EMBL" id="CAG5106407.1"/>
    </source>
</evidence>
<dbReference type="PANTHER" id="PTHR14196:SF0">
    <property type="entry name" value="PROTEIN BOWEL"/>
    <property type="match status" value="1"/>
</dbReference>
<evidence type="ECO:0000256" key="4">
    <source>
        <dbReference type="ARBA" id="ARBA00022771"/>
    </source>
</evidence>
<keyword evidence="8" id="KW-0539">Nucleus</keyword>
<keyword evidence="3" id="KW-0677">Repeat</keyword>
<dbReference type="SUPFAM" id="SSF57667">
    <property type="entry name" value="beta-beta-alpha zinc fingers"/>
    <property type="match status" value="2"/>
</dbReference>
<evidence type="ECO:0000256" key="8">
    <source>
        <dbReference type="ARBA" id="ARBA00023242"/>
    </source>
</evidence>
<dbReference type="PANTHER" id="PTHR14196">
    <property type="entry name" value="ODD-SKIPPED - RELATED"/>
    <property type="match status" value="1"/>
</dbReference>
<keyword evidence="5" id="KW-0862">Zinc</keyword>
<sequence length="208" mass="24320">MSCYSFPVTEPNFMQQQIQSPLNVYLNHLQFLQHQQNLIHQASQLQQMSSQIHPSFPLINLQGMGVPPFSSMSSVIPKIPESSEGKKFDFHKLAESATVDKTVVKRKTRPKKQHICRFCKRKFTKSYNLMIHERTHTDERPFKCDICQKAFRRQDHLRDHKYIHAAEKPFKCKICGKGFCQARTLHVHMNNHKKETSEDDDVLINISD</sequence>
<evidence type="ECO:0000256" key="2">
    <source>
        <dbReference type="ARBA" id="ARBA00022723"/>
    </source>
</evidence>
<dbReference type="SMART" id="SM00355">
    <property type="entry name" value="ZnF_C2H2"/>
    <property type="match status" value="3"/>
</dbReference>
<keyword evidence="6" id="KW-0805">Transcription regulation</keyword>
<evidence type="ECO:0000259" key="10">
    <source>
        <dbReference type="PROSITE" id="PS50157"/>
    </source>
</evidence>
<protein>
    <submittedName>
        <fullName evidence="11">Oidioi.mRNA.OKI2018_I69.chr1.g2828.t1.cds</fullName>
    </submittedName>
</protein>
<reference evidence="11 12" key="1">
    <citation type="submission" date="2021-04" db="EMBL/GenBank/DDBJ databases">
        <authorList>
            <person name="Bliznina A."/>
        </authorList>
    </citation>
    <scope>NUCLEOTIDE SEQUENCE [LARGE SCALE GENOMIC DNA]</scope>
</reference>
<dbReference type="InterPro" id="IPR013087">
    <property type="entry name" value="Znf_C2H2_type"/>
</dbReference>
<dbReference type="PROSITE" id="PS00028">
    <property type="entry name" value="ZINC_FINGER_C2H2_1"/>
    <property type="match status" value="3"/>
</dbReference>
<proteinExistence type="predicted"/>
<dbReference type="EMBL" id="OU015566">
    <property type="protein sequence ID" value="CAG5106407.1"/>
    <property type="molecule type" value="Genomic_DNA"/>
</dbReference>